<evidence type="ECO:0000313" key="1">
    <source>
        <dbReference type="Proteomes" id="UP000095283"/>
    </source>
</evidence>
<name>A0A1I7XFI3_HETBA</name>
<evidence type="ECO:0000313" key="2">
    <source>
        <dbReference type="WBParaSite" id="Hba_16085"/>
    </source>
</evidence>
<accession>A0A1I7XFI3</accession>
<dbReference type="AlphaFoldDB" id="A0A1I7XFI3"/>
<reference evidence="2" key="1">
    <citation type="submission" date="2016-11" db="UniProtKB">
        <authorList>
            <consortium name="WormBaseParasite"/>
        </authorList>
    </citation>
    <scope>IDENTIFICATION</scope>
</reference>
<dbReference type="WBParaSite" id="Hba_16085">
    <property type="protein sequence ID" value="Hba_16085"/>
    <property type="gene ID" value="Hba_16085"/>
</dbReference>
<organism evidence="1 2">
    <name type="scientific">Heterorhabditis bacteriophora</name>
    <name type="common">Entomopathogenic nematode worm</name>
    <dbReference type="NCBI Taxonomy" id="37862"/>
    <lineage>
        <taxon>Eukaryota</taxon>
        <taxon>Metazoa</taxon>
        <taxon>Ecdysozoa</taxon>
        <taxon>Nematoda</taxon>
        <taxon>Chromadorea</taxon>
        <taxon>Rhabditida</taxon>
        <taxon>Rhabditina</taxon>
        <taxon>Rhabditomorpha</taxon>
        <taxon>Strongyloidea</taxon>
        <taxon>Heterorhabditidae</taxon>
        <taxon>Heterorhabditis</taxon>
    </lineage>
</organism>
<protein>
    <submittedName>
        <fullName evidence="2">Headcase domain-containing protein</fullName>
    </submittedName>
</protein>
<dbReference type="Proteomes" id="UP000095283">
    <property type="component" value="Unplaced"/>
</dbReference>
<proteinExistence type="predicted"/>
<keyword evidence="1" id="KW-1185">Reference proteome</keyword>
<sequence>MEDDCPQGGDDVRLCLLKTLGAHNQRVVPCVGCHREMIVRFLSRFFGSFPHIGHIDIYFFRLCMTGSGPTCNSYVLGACGLSGNVVIVEETDVSAGKCCPPTCTTCRSPLLVPENIMMQIVNVR</sequence>